<dbReference type="GO" id="GO:0005737">
    <property type="term" value="C:cytoplasm"/>
    <property type="evidence" value="ECO:0007669"/>
    <property type="project" value="TreeGrafter"/>
</dbReference>
<evidence type="ECO:0000256" key="3">
    <source>
        <dbReference type="ARBA" id="ARBA00011245"/>
    </source>
</evidence>
<dbReference type="EMBL" id="HG739099">
    <property type="protein sequence ID" value="CDP04924.1"/>
    <property type="molecule type" value="Genomic_DNA"/>
</dbReference>
<dbReference type="PANTHER" id="PTHR14217">
    <property type="entry name" value="INOSITOL-TETRAKISPHOSPHATE 1-KINASE"/>
    <property type="match status" value="1"/>
</dbReference>
<evidence type="ECO:0000256" key="5">
    <source>
        <dbReference type="ARBA" id="ARBA00022723"/>
    </source>
</evidence>
<dbReference type="AlphaFoldDB" id="A0A068U9P3"/>
<evidence type="ECO:0000256" key="4">
    <source>
        <dbReference type="ARBA" id="ARBA00022679"/>
    </source>
</evidence>
<dbReference type="PhylomeDB" id="A0A068U9P3"/>
<dbReference type="InterPro" id="IPR040464">
    <property type="entry name" value="InsP(3)kin_ATP-grasp"/>
</dbReference>
<proteinExistence type="inferred from homology"/>
<comment type="similarity">
    <text evidence="2">Belongs to the ITPK1 family.</text>
</comment>
<evidence type="ECO:0000256" key="6">
    <source>
        <dbReference type="ARBA" id="ARBA00022741"/>
    </source>
</evidence>
<name>A0A068U9P3_COFCA</name>
<dbReference type="GO" id="GO:0000287">
    <property type="term" value="F:magnesium ion binding"/>
    <property type="evidence" value="ECO:0007669"/>
    <property type="project" value="InterPro"/>
</dbReference>
<evidence type="ECO:0000259" key="11">
    <source>
        <dbReference type="Pfam" id="PF05770"/>
    </source>
</evidence>
<keyword evidence="14" id="KW-1185">Reference proteome</keyword>
<organism evidence="13 14">
    <name type="scientific">Coffea canephora</name>
    <name type="common">Robusta coffee</name>
    <dbReference type="NCBI Taxonomy" id="49390"/>
    <lineage>
        <taxon>Eukaryota</taxon>
        <taxon>Viridiplantae</taxon>
        <taxon>Streptophyta</taxon>
        <taxon>Embryophyta</taxon>
        <taxon>Tracheophyta</taxon>
        <taxon>Spermatophyta</taxon>
        <taxon>Magnoliopsida</taxon>
        <taxon>eudicotyledons</taxon>
        <taxon>Gunneridae</taxon>
        <taxon>Pentapetalae</taxon>
        <taxon>asterids</taxon>
        <taxon>lamiids</taxon>
        <taxon>Gentianales</taxon>
        <taxon>Rubiaceae</taxon>
        <taxon>Ixoroideae</taxon>
        <taxon>Gardenieae complex</taxon>
        <taxon>Bertiereae - Coffeeae clade</taxon>
        <taxon>Coffeeae</taxon>
        <taxon>Coffea</taxon>
    </lineage>
</organism>
<gene>
    <name evidence="13" type="ORF">GSCOC_T00019793001</name>
</gene>
<dbReference type="GO" id="GO:0052725">
    <property type="term" value="F:inositol-1,3,4-trisphosphate 6-kinase activity"/>
    <property type="evidence" value="ECO:0007669"/>
    <property type="project" value="InterPro"/>
</dbReference>
<dbReference type="Gene3D" id="3.30.470.20">
    <property type="entry name" value="ATP-grasp fold, B domain"/>
    <property type="match status" value="1"/>
</dbReference>
<dbReference type="GO" id="GO:0052726">
    <property type="term" value="F:inositol-1,3,4-trisphosphate 5-kinase activity"/>
    <property type="evidence" value="ECO:0007669"/>
    <property type="project" value="InterPro"/>
</dbReference>
<keyword evidence="6" id="KW-0547">Nucleotide-binding</keyword>
<reference evidence="14" key="1">
    <citation type="journal article" date="2014" name="Science">
        <title>The coffee genome provides insight into the convergent evolution of caffeine biosynthesis.</title>
        <authorList>
            <person name="Denoeud F."/>
            <person name="Carretero-Paulet L."/>
            <person name="Dereeper A."/>
            <person name="Droc G."/>
            <person name="Guyot R."/>
            <person name="Pietrella M."/>
            <person name="Zheng C."/>
            <person name="Alberti A."/>
            <person name="Anthony F."/>
            <person name="Aprea G."/>
            <person name="Aury J.M."/>
            <person name="Bento P."/>
            <person name="Bernard M."/>
            <person name="Bocs S."/>
            <person name="Campa C."/>
            <person name="Cenci A."/>
            <person name="Combes M.C."/>
            <person name="Crouzillat D."/>
            <person name="Da Silva C."/>
            <person name="Daddiego L."/>
            <person name="De Bellis F."/>
            <person name="Dussert S."/>
            <person name="Garsmeur O."/>
            <person name="Gayraud T."/>
            <person name="Guignon V."/>
            <person name="Jahn K."/>
            <person name="Jamilloux V."/>
            <person name="Joet T."/>
            <person name="Labadie K."/>
            <person name="Lan T."/>
            <person name="Leclercq J."/>
            <person name="Lepelley M."/>
            <person name="Leroy T."/>
            <person name="Li L.T."/>
            <person name="Librado P."/>
            <person name="Lopez L."/>
            <person name="Munoz A."/>
            <person name="Noel B."/>
            <person name="Pallavicini A."/>
            <person name="Perrotta G."/>
            <person name="Poncet V."/>
            <person name="Pot D."/>
            <person name="Priyono X."/>
            <person name="Rigoreau M."/>
            <person name="Rouard M."/>
            <person name="Rozas J."/>
            <person name="Tranchant-Dubreuil C."/>
            <person name="VanBuren R."/>
            <person name="Zhang Q."/>
            <person name="Andrade A.C."/>
            <person name="Argout X."/>
            <person name="Bertrand B."/>
            <person name="de Kochko A."/>
            <person name="Graziosi G."/>
            <person name="Henry R.J."/>
            <person name="Jayarama X."/>
            <person name="Ming R."/>
            <person name="Nagai C."/>
            <person name="Rounsley S."/>
            <person name="Sankoff D."/>
            <person name="Giuliano G."/>
            <person name="Albert V.A."/>
            <person name="Wincker P."/>
            <person name="Lashermes P."/>
        </authorList>
    </citation>
    <scope>NUCLEOTIDE SEQUENCE [LARGE SCALE GENOMIC DNA]</scope>
    <source>
        <strain evidence="14">cv. DH200-94</strain>
    </source>
</reference>
<comment type="subunit">
    <text evidence="3">Monomer.</text>
</comment>
<dbReference type="GO" id="GO:0047325">
    <property type="term" value="F:inositol-3,4,5,6-tetrakisphosphate 1-kinase activity"/>
    <property type="evidence" value="ECO:0007669"/>
    <property type="project" value="InterPro"/>
</dbReference>
<keyword evidence="8" id="KW-0067">ATP-binding</keyword>
<dbReference type="Pfam" id="PF17927">
    <property type="entry name" value="Ins134_P3_kin_N"/>
    <property type="match status" value="1"/>
</dbReference>
<protein>
    <submittedName>
        <fullName evidence="13">Uncharacterized protein</fullName>
    </submittedName>
</protein>
<keyword evidence="7" id="KW-0418">Kinase</keyword>
<dbReference type="Gramene" id="CDP04924">
    <property type="protein sequence ID" value="CDP04924"/>
    <property type="gene ID" value="GSCOC_T00019793001"/>
</dbReference>
<dbReference type="InterPro" id="IPR041429">
    <property type="entry name" value="ITPK1_N"/>
</dbReference>
<evidence type="ECO:0000256" key="9">
    <source>
        <dbReference type="ARBA" id="ARBA00022842"/>
    </source>
</evidence>
<dbReference type="STRING" id="49390.A0A068U9P3"/>
<dbReference type="GO" id="GO:0005524">
    <property type="term" value="F:ATP binding"/>
    <property type="evidence" value="ECO:0007669"/>
    <property type="project" value="UniProtKB-KW"/>
</dbReference>
<dbReference type="PANTHER" id="PTHR14217:SF40">
    <property type="entry name" value="INOSITOL-TETRAKISPHOSPHATE 1-KINASE 2"/>
    <property type="match status" value="1"/>
</dbReference>
<feature type="region of interest" description="Disordered" evidence="10">
    <location>
        <begin position="1"/>
        <end position="22"/>
    </location>
</feature>
<evidence type="ECO:0000256" key="8">
    <source>
        <dbReference type="ARBA" id="ARBA00022840"/>
    </source>
</evidence>
<dbReference type="InParanoid" id="A0A068U9P3"/>
<feature type="domain" description="Inositol-tetrakisphosphate 1-kinase N-terminal" evidence="12">
    <location>
        <begin position="27"/>
        <end position="106"/>
    </location>
</feature>
<dbReference type="Pfam" id="PF05770">
    <property type="entry name" value="Ins134_P3_kin"/>
    <property type="match status" value="1"/>
</dbReference>
<evidence type="ECO:0000313" key="13">
    <source>
        <dbReference type="EMBL" id="CDP04924.1"/>
    </source>
</evidence>
<dbReference type="Proteomes" id="UP000295252">
    <property type="component" value="Chromosome IV"/>
</dbReference>
<sequence>MDCRPSPTAAAGAEEAGGEAPPPTTYRIGYALSPKKVESFIQPSLLNLAKQRHIHLLPIDLHKPLSHQGPFDCLLHKLSGPDWTQQLRHFSSLHPDVPIIDPPDAVLRLHDRLSMLQVVRDLHLPEPIDESDSSSSSSCSFGIPHQEEEEAAQMPPVSFLARLAKALRNALGLHLFNFDVIRDGRFGNRYLVIDINYFPGYAKMPSYETVLTDFFLDLLRRKQQQ</sequence>
<feature type="region of interest" description="Disordered" evidence="10">
    <location>
        <begin position="126"/>
        <end position="147"/>
    </location>
</feature>
<dbReference type="InterPro" id="IPR008656">
    <property type="entry name" value="Inositol_tetrakis-P_1-kinase"/>
</dbReference>
<keyword evidence="9" id="KW-0460">Magnesium</keyword>
<evidence type="ECO:0000256" key="2">
    <source>
        <dbReference type="ARBA" id="ARBA00009601"/>
    </source>
</evidence>
<evidence type="ECO:0000313" key="14">
    <source>
        <dbReference type="Proteomes" id="UP000295252"/>
    </source>
</evidence>
<evidence type="ECO:0000256" key="1">
    <source>
        <dbReference type="ARBA" id="ARBA00001946"/>
    </source>
</evidence>
<dbReference type="OMA" id="HKMNDED"/>
<keyword evidence="5" id="KW-0479">Metal-binding</keyword>
<dbReference type="Gene3D" id="3.40.50.11370">
    <property type="match status" value="1"/>
</dbReference>
<dbReference type="GO" id="GO:0032957">
    <property type="term" value="P:inositol trisphosphate metabolic process"/>
    <property type="evidence" value="ECO:0007669"/>
    <property type="project" value="InterPro"/>
</dbReference>
<evidence type="ECO:0000259" key="12">
    <source>
        <dbReference type="Pfam" id="PF17927"/>
    </source>
</evidence>
<evidence type="ECO:0000256" key="10">
    <source>
        <dbReference type="SAM" id="MobiDB-lite"/>
    </source>
</evidence>
<evidence type="ECO:0000256" key="7">
    <source>
        <dbReference type="ARBA" id="ARBA00022777"/>
    </source>
</evidence>
<feature type="domain" description="Inositol 1,3,4-trisphosphate 5/6-kinase ATP-grasp" evidence="11">
    <location>
        <begin position="147"/>
        <end position="217"/>
    </location>
</feature>
<keyword evidence="4" id="KW-0808">Transferase</keyword>
<comment type="cofactor">
    <cofactor evidence="1">
        <name>Mg(2+)</name>
        <dbReference type="ChEBI" id="CHEBI:18420"/>
    </cofactor>
</comment>
<accession>A0A068U9P3</accession>